<dbReference type="Proteomes" id="UP000242715">
    <property type="component" value="Unassembled WGS sequence"/>
</dbReference>
<organism evidence="1 2">
    <name type="scientific">Trifolium subterraneum</name>
    <name type="common">Subterranean clover</name>
    <dbReference type="NCBI Taxonomy" id="3900"/>
    <lineage>
        <taxon>Eukaryota</taxon>
        <taxon>Viridiplantae</taxon>
        <taxon>Streptophyta</taxon>
        <taxon>Embryophyta</taxon>
        <taxon>Tracheophyta</taxon>
        <taxon>Spermatophyta</taxon>
        <taxon>Magnoliopsida</taxon>
        <taxon>eudicotyledons</taxon>
        <taxon>Gunneridae</taxon>
        <taxon>Pentapetalae</taxon>
        <taxon>rosids</taxon>
        <taxon>fabids</taxon>
        <taxon>Fabales</taxon>
        <taxon>Fabaceae</taxon>
        <taxon>Papilionoideae</taxon>
        <taxon>50 kb inversion clade</taxon>
        <taxon>NPAAA clade</taxon>
        <taxon>Hologalegina</taxon>
        <taxon>IRL clade</taxon>
        <taxon>Trifolieae</taxon>
        <taxon>Trifolium</taxon>
    </lineage>
</organism>
<accession>A0A2Z6NAW3</accession>
<protein>
    <submittedName>
        <fullName evidence="1">Uncharacterized protein</fullName>
    </submittedName>
</protein>
<gene>
    <name evidence="1" type="ORF">TSUD_357310</name>
</gene>
<proteinExistence type="predicted"/>
<dbReference type="EMBL" id="DF973540">
    <property type="protein sequence ID" value="GAU33932.1"/>
    <property type="molecule type" value="Genomic_DNA"/>
</dbReference>
<dbReference type="AlphaFoldDB" id="A0A2Z6NAW3"/>
<name>A0A2Z6NAW3_TRISU</name>
<reference evidence="2" key="1">
    <citation type="journal article" date="2017" name="Front. Plant Sci.">
        <title>Climate Clever Clovers: New Paradigm to Reduce the Environmental Footprint of Ruminants by Breeding Low Methanogenic Forages Utilizing Haplotype Variation.</title>
        <authorList>
            <person name="Kaur P."/>
            <person name="Appels R."/>
            <person name="Bayer P.E."/>
            <person name="Keeble-Gagnere G."/>
            <person name="Wang J."/>
            <person name="Hirakawa H."/>
            <person name="Shirasawa K."/>
            <person name="Vercoe P."/>
            <person name="Stefanova K."/>
            <person name="Durmic Z."/>
            <person name="Nichols P."/>
            <person name="Revell C."/>
            <person name="Isobe S.N."/>
            <person name="Edwards D."/>
            <person name="Erskine W."/>
        </authorList>
    </citation>
    <scope>NUCLEOTIDE SEQUENCE [LARGE SCALE GENOMIC DNA]</scope>
    <source>
        <strain evidence="2">cv. Daliak</strain>
    </source>
</reference>
<evidence type="ECO:0000313" key="1">
    <source>
        <dbReference type="EMBL" id="GAU33932.1"/>
    </source>
</evidence>
<sequence length="78" mass="9193">MANERVGQWCSQSNKIDMEKRWREREGGRERVNLGRSDPNLEVRLINRYDWMFGLTSTMGSMETVYCFDGDRGSKNQL</sequence>
<evidence type="ECO:0000313" key="2">
    <source>
        <dbReference type="Proteomes" id="UP000242715"/>
    </source>
</evidence>
<keyword evidence="2" id="KW-1185">Reference proteome</keyword>